<dbReference type="OrthoDB" id="3531920at2"/>
<dbReference type="AlphaFoldDB" id="A0A371NT39"/>
<evidence type="ECO:0000313" key="2">
    <source>
        <dbReference type="Proteomes" id="UP000262172"/>
    </source>
</evidence>
<protein>
    <submittedName>
        <fullName evidence="1">Uncharacterized protein</fullName>
    </submittedName>
</protein>
<proteinExistence type="predicted"/>
<keyword evidence="2" id="KW-1185">Reference proteome</keyword>
<comment type="caution">
    <text evidence="1">The sequence shown here is derived from an EMBL/GenBank/DDBJ whole genome shotgun (WGS) entry which is preliminary data.</text>
</comment>
<gene>
    <name evidence="1" type="ORF">DY023_09275</name>
</gene>
<dbReference type="InterPro" id="IPR046080">
    <property type="entry name" value="DUF6098"/>
</dbReference>
<evidence type="ECO:0000313" key="1">
    <source>
        <dbReference type="EMBL" id="REJ05432.1"/>
    </source>
</evidence>
<organism evidence="1 2">
    <name type="scientific">Microbacterium bovistercoris</name>
    <dbReference type="NCBI Taxonomy" id="2293570"/>
    <lineage>
        <taxon>Bacteria</taxon>
        <taxon>Bacillati</taxon>
        <taxon>Actinomycetota</taxon>
        <taxon>Actinomycetes</taxon>
        <taxon>Micrococcales</taxon>
        <taxon>Microbacteriaceae</taxon>
        <taxon>Microbacterium</taxon>
    </lineage>
</organism>
<sequence>MLSHGVRAERALVLPVIDSLAQLEDLVWEMPGLGIRYSAGWEHDRDEESIDHESGLPLPGLSVNPLDPEPWWDRPLRQWLARQLCQYRHLAEEDDDRHAWILAGRLVARGPDCEPLFADVEPVADLAPEVIAEAERVYAKHFAVGRGPTD</sequence>
<dbReference type="Proteomes" id="UP000262172">
    <property type="component" value="Unassembled WGS sequence"/>
</dbReference>
<dbReference type="EMBL" id="QUAB01000041">
    <property type="protein sequence ID" value="REJ05432.1"/>
    <property type="molecule type" value="Genomic_DNA"/>
</dbReference>
<accession>A0A371NT39</accession>
<name>A0A371NT39_9MICO</name>
<dbReference type="Pfam" id="PF19593">
    <property type="entry name" value="DUF6098"/>
    <property type="match status" value="1"/>
</dbReference>
<reference evidence="1 2" key="1">
    <citation type="submission" date="2018-08" db="EMBL/GenBank/DDBJ databases">
        <title>Isolation, diversity and antifungal activity of Actinobacteria from cow dung.</title>
        <authorList>
            <person name="Ling L."/>
        </authorList>
    </citation>
    <scope>NUCLEOTIDE SEQUENCE [LARGE SCALE GENOMIC DNA]</scope>
    <source>
        <strain evidence="1 2">NEAU-LLE</strain>
    </source>
</reference>